<feature type="chain" id="PRO_5043697859" description="Protein kinase domain-containing protein" evidence="1">
    <location>
        <begin position="22"/>
        <end position="152"/>
    </location>
</feature>
<evidence type="ECO:0000259" key="2">
    <source>
        <dbReference type="PROSITE" id="PS50011"/>
    </source>
</evidence>
<keyword evidence="1" id="KW-0732">Signal</keyword>
<dbReference type="Pfam" id="PF00069">
    <property type="entry name" value="Pkinase"/>
    <property type="match status" value="1"/>
</dbReference>
<organism evidence="3 4">
    <name type="scientific">Buddleja alternifolia</name>
    <dbReference type="NCBI Taxonomy" id="168488"/>
    <lineage>
        <taxon>Eukaryota</taxon>
        <taxon>Viridiplantae</taxon>
        <taxon>Streptophyta</taxon>
        <taxon>Embryophyta</taxon>
        <taxon>Tracheophyta</taxon>
        <taxon>Spermatophyta</taxon>
        <taxon>Magnoliopsida</taxon>
        <taxon>eudicotyledons</taxon>
        <taxon>Gunneridae</taxon>
        <taxon>Pentapetalae</taxon>
        <taxon>asterids</taxon>
        <taxon>lamiids</taxon>
        <taxon>Lamiales</taxon>
        <taxon>Scrophulariaceae</taxon>
        <taxon>Buddlejeae</taxon>
        <taxon>Buddleja</taxon>
    </lineage>
</organism>
<dbReference type="Proteomes" id="UP000826271">
    <property type="component" value="Unassembled WGS sequence"/>
</dbReference>
<name>A0AAV6XHD8_9LAMI</name>
<dbReference type="PANTHER" id="PTHR46146:SF2">
    <property type="entry name" value="OS11G0222000 PROTEIN"/>
    <property type="match status" value="1"/>
</dbReference>
<dbReference type="InterPro" id="IPR011009">
    <property type="entry name" value="Kinase-like_dom_sf"/>
</dbReference>
<dbReference type="GO" id="GO:0005524">
    <property type="term" value="F:ATP binding"/>
    <property type="evidence" value="ECO:0007669"/>
    <property type="project" value="InterPro"/>
</dbReference>
<dbReference type="InterPro" id="IPR000719">
    <property type="entry name" value="Prot_kinase_dom"/>
</dbReference>
<dbReference type="Gene3D" id="1.10.510.10">
    <property type="entry name" value="Transferase(Phosphotransferase) domain 1"/>
    <property type="match status" value="1"/>
</dbReference>
<evidence type="ECO:0000313" key="3">
    <source>
        <dbReference type="EMBL" id="KAG8380007.1"/>
    </source>
</evidence>
<dbReference type="PROSITE" id="PS00108">
    <property type="entry name" value="PROTEIN_KINASE_ST"/>
    <property type="match status" value="1"/>
</dbReference>
<protein>
    <recommendedName>
        <fullName evidence="2">Protein kinase domain-containing protein</fullName>
    </recommendedName>
</protein>
<evidence type="ECO:0000256" key="1">
    <source>
        <dbReference type="SAM" id="SignalP"/>
    </source>
</evidence>
<reference evidence="3" key="1">
    <citation type="submission" date="2019-10" db="EMBL/GenBank/DDBJ databases">
        <authorList>
            <person name="Zhang R."/>
            <person name="Pan Y."/>
            <person name="Wang J."/>
            <person name="Ma R."/>
            <person name="Yu S."/>
        </authorList>
    </citation>
    <scope>NUCLEOTIDE SEQUENCE</scope>
    <source>
        <strain evidence="3">LA-IB0</strain>
        <tissue evidence="3">Leaf</tissue>
    </source>
</reference>
<gene>
    <name evidence="3" type="ORF">BUALT_Bualt07G0148800</name>
</gene>
<feature type="signal peptide" evidence="1">
    <location>
        <begin position="1"/>
        <end position="21"/>
    </location>
</feature>
<dbReference type="AlphaFoldDB" id="A0AAV6XHD8"/>
<proteinExistence type="predicted"/>
<dbReference type="PANTHER" id="PTHR46146">
    <property type="entry name" value="SERINE/THREONINE-PROTEIN KINASE-LIKE PROTEIN CCR4"/>
    <property type="match status" value="1"/>
</dbReference>
<keyword evidence="4" id="KW-1185">Reference proteome</keyword>
<feature type="domain" description="Protein kinase" evidence="2">
    <location>
        <begin position="1"/>
        <end position="152"/>
    </location>
</feature>
<comment type="caution">
    <text evidence="3">The sequence shown here is derived from an EMBL/GenBank/DDBJ whole genome shotgun (WGS) entry which is preliminary data.</text>
</comment>
<evidence type="ECO:0000313" key="4">
    <source>
        <dbReference type="Proteomes" id="UP000826271"/>
    </source>
</evidence>
<accession>A0AAV6XHD8</accession>
<dbReference type="PROSITE" id="PS50011">
    <property type="entry name" value="PROTEIN_KINASE_DOM"/>
    <property type="match status" value="1"/>
</dbReference>
<dbReference type="GO" id="GO:0004672">
    <property type="term" value="F:protein kinase activity"/>
    <property type="evidence" value="ECO:0007669"/>
    <property type="project" value="InterPro"/>
</dbReference>
<dbReference type="EMBL" id="WHWC01000007">
    <property type="protein sequence ID" value="KAG8380007.1"/>
    <property type="molecule type" value="Genomic_DNA"/>
</dbReference>
<sequence length="152" mass="17103">MRHPDGNFAFLALLKLYNALAVPPVIHRDLKSANILLDHSMRAKVADFGLSKEVVFNSQNSGLKGDCWPLGSLTYGYLLQLLNPVLHIFVLLHTVPVLCEKYKDQVDAFAEKDQVDAFAEKAEVELKKQYVVFNVKVLSKIPKGSLKYKKFA</sequence>
<dbReference type="SUPFAM" id="SSF56112">
    <property type="entry name" value="Protein kinase-like (PK-like)"/>
    <property type="match status" value="1"/>
</dbReference>
<dbReference type="InterPro" id="IPR008271">
    <property type="entry name" value="Ser/Thr_kinase_AS"/>
</dbReference>